<dbReference type="InterPro" id="IPR052528">
    <property type="entry name" value="Sugar_transport-like"/>
</dbReference>
<evidence type="ECO:0000256" key="3">
    <source>
        <dbReference type="ARBA" id="ARBA00022989"/>
    </source>
</evidence>
<name>A0ABN2WQI9_9MICO</name>
<dbReference type="InterPro" id="IPR011701">
    <property type="entry name" value="MFS"/>
</dbReference>
<keyword evidence="2 5" id="KW-0812">Transmembrane</keyword>
<dbReference type="InterPro" id="IPR036259">
    <property type="entry name" value="MFS_trans_sf"/>
</dbReference>
<comment type="caution">
    <text evidence="7">The sequence shown here is derived from an EMBL/GenBank/DDBJ whole genome shotgun (WGS) entry which is preliminary data.</text>
</comment>
<evidence type="ECO:0000256" key="1">
    <source>
        <dbReference type="ARBA" id="ARBA00004651"/>
    </source>
</evidence>
<dbReference type="PROSITE" id="PS00217">
    <property type="entry name" value="SUGAR_TRANSPORT_2"/>
    <property type="match status" value="1"/>
</dbReference>
<dbReference type="Gene3D" id="1.20.1250.20">
    <property type="entry name" value="MFS general substrate transporter like domains"/>
    <property type="match status" value="1"/>
</dbReference>
<dbReference type="RefSeq" id="WP_291798337.1">
    <property type="nucleotide sequence ID" value="NZ_BAAAPZ010000006.1"/>
</dbReference>
<feature type="transmembrane region" description="Helical" evidence="5">
    <location>
        <begin position="73"/>
        <end position="91"/>
    </location>
</feature>
<evidence type="ECO:0000256" key="4">
    <source>
        <dbReference type="ARBA" id="ARBA00023136"/>
    </source>
</evidence>
<feature type="transmembrane region" description="Helical" evidence="5">
    <location>
        <begin position="231"/>
        <end position="250"/>
    </location>
</feature>
<dbReference type="EMBL" id="BAAAPZ010000006">
    <property type="protein sequence ID" value="GAA2097001.1"/>
    <property type="molecule type" value="Genomic_DNA"/>
</dbReference>
<feature type="transmembrane region" description="Helical" evidence="5">
    <location>
        <begin position="166"/>
        <end position="185"/>
    </location>
</feature>
<keyword evidence="3 5" id="KW-1133">Transmembrane helix</keyword>
<dbReference type="PANTHER" id="PTHR23526:SF4">
    <property type="entry name" value="INTEGRAL MEMBRANE TRANSPORT PROTEIN"/>
    <property type="match status" value="1"/>
</dbReference>
<feature type="transmembrane region" description="Helical" evidence="5">
    <location>
        <begin position="97"/>
        <end position="121"/>
    </location>
</feature>
<evidence type="ECO:0000259" key="6">
    <source>
        <dbReference type="PROSITE" id="PS50850"/>
    </source>
</evidence>
<feature type="domain" description="Major facilitator superfamily (MFS) profile" evidence="6">
    <location>
        <begin position="1"/>
        <end position="404"/>
    </location>
</feature>
<feature type="transmembrane region" description="Helical" evidence="5">
    <location>
        <begin position="292"/>
        <end position="311"/>
    </location>
</feature>
<proteinExistence type="predicted"/>
<comment type="subcellular location">
    <subcellularLocation>
        <location evidence="1">Cell membrane</location>
        <topology evidence="1">Multi-pass membrane protein</topology>
    </subcellularLocation>
</comment>
<evidence type="ECO:0000313" key="8">
    <source>
        <dbReference type="Proteomes" id="UP001500984"/>
    </source>
</evidence>
<accession>A0ABN2WQI9</accession>
<feature type="transmembrane region" description="Helical" evidence="5">
    <location>
        <begin position="37"/>
        <end position="61"/>
    </location>
</feature>
<evidence type="ECO:0000256" key="2">
    <source>
        <dbReference type="ARBA" id="ARBA00022692"/>
    </source>
</evidence>
<dbReference type="PROSITE" id="PS50850">
    <property type="entry name" value="MFS"/>
    <property type="match status" value="1"/>
</dbReference>
<feature type="transmembrane region" description="Helical" evidence="5">
    <location>
        <begin position="7"/>
        <end position="25"/>
    </location>
</feature>
<feature type="transmembrane region" description="Helical" evidence="5">
    <location>
        <begin position="256"/>
        <end position="280"/>
    </location>
</feature>
<dbReference type="Proteomes" id="UP001500984">
    <property type="component" value="Unassembled WGS sequence"/>
</dbReference>
<keyword evidence="8" id="KW-1185">Reference proteome</keyword>
<dbReference type="Pfam" id="PF07690">
    <property type="entry name" value="MFS_1"/>
    <property type="match status" value="1"/>
</dbReference>
<sequence length="404" mass="40992">MRGGSSWLWPLVLAAVLTQTGLNLFRPVTSYKLLDLGAAPALIGVVTAAYAILPLVIALPLGRLTDRTLRLRHIMGAGALLLAAGGALQAATESIAFVFAANAVLGLGHLLFTIAGQTAIARFSPPEALDRGFGYFTAAFSAGQLLGPLLAGAVLGRQAHADQIALALWLGAGAALLAVPLLAAAGRARGRGEEATTPGAADAREAATDTAGAVRPTALGVLGRPGVGSQIFASLTLLVMIDVLTAYLPLVAEQAGVAPAVVGVLLAGRSIASIASRMLLPPLTRRFDRSRLVSVSTLGAGVALVFPPLLIGSPWAAGALMVLGGFLLGLGQPLTMSLITQAVPASWRGTALATRLMGNRLGQVAFPAAAGLLAAPLGAAGPIWFSCGMLVLSGAEMSVRRRPR</sequence>
<feature type="transmembrane region" description="Helical" evidence="5">
    <location>
        <begin position="133"/>
        <end position="154"/>
    </location>
</feature>
<reference evidence="7 8" key="1">
    <citation type="journal article" date="2019" name="Int. J. Syst. Evol. Microbiol.">
        <title>The Global Catalogue of Microorganisms (GCM) 10K type strain sequencing project: providing services to taxonomists for standard genome sequencing and annotation.</title>
        <authorList>
            <consortium name="The Broad Institute Genomics Platform"/>
            <consortium name="The Broad Institute Genome Sequencing Center for Infectious Disease"/>
            <person name="Wu L."/>
            <person name="Ma J."/>
        </authorList>
    </citation>
    <scope>NUCLEOTIDE SEQUENCE [LARGE SCALE GENOMIC DNA]</scope>
    <source>
        <strain evidence="7 8">JCM 15900</strain>
    </source>
</reference>
<dbReference type="InterPro" id="IPR005829">
    <property type="entry name" value="Sugar_transporter_CS"/>
</dbReference>
<protein>
    <submittedName>
        <fullName evidence="7">MFS transporter</fullName>
    </submittedName>
</protein>
<evidence type="ECO:0000256" key="5">
    <source>
        <dbReference type="SAM" id="Phobius"/>
    </source>
</evidence>
<dbReference type="PANTHER" id="PTHR23526">
    <property type="entry name" value="INTEGRAL MEMBRANE TRANSPORT PROTEIN-RELATED"/>
    <property type="match status" value="1"/>
</dbReference>
<feature type="transmembrane region" description="Helical" evidence="5">
    <location>
        <begin position="360"/>
        <end position="377"/>
    </location>
</feature>
<dbReference type="SUPFAM" id="SSF103473">
    <property type="entry name" value="MFS general substrate transporter"/>
    <property type="match status" value="1"/>
</dbReference>
<keyword evidence="4 5" id="KW-0472">Membrane</keyword>
<organism evidence="7 8">
    <name type="scientific">Brevibacterium salitolerans</name>
    <dbReference type="NCBI Taxonomy" id="1403566"/>
    <lineage>
        <taxon>Bacteria</taxon>
        <taxon>Bacillati</taxon>
        <taxon>Actinomycetota</taxon>
        <taxon>Actinomycetes</taxon>
        <taxon>Micrococcales</taxon>
        <taxon>Brevibacteriaceae</taxon>
        <taxon>Brevibacterium</taxon>
    </lineage>
</organism>
<dbReference type="InterPro" id="IPR020846">
    <property type="entry name" value="MFS_dom"/>
</dbReference>
<evidence type="ECO:0000313" key="7">
    <source>
        <dbReference type="EMBL" id="GAA2097001.1"/>
    </source>
</evidence>
<gene>
    <name evidence="7" type="ORF">GCM10009823_17390</name>
</gene>
<feature type="transmembrane region" description="Helical" evidence="5">
    <location>
        <begin position="317"/>
        <end position="339"/>
    </location>
</feature>